<protein>
    <recommendedName>
        <fullName evidence="4">Reverse transcriptase/retrotransposon-derived protein RNase H-like domain-containing protein</fullName>
    </recommendedName>
</protein>
<feature type="region of interest" description="Disordered" evidence="1">
    <location>
        <begin position="1"/>
        <end position="26"/>
    </location>
</feature>
<evidence type="ECO:0000313" key="2">
    <source>
        <dbReference type="EMBL" id="MCI20456.1"/>
    </source>
</evidence>
<dbReference type="Proteomes" id="UP000265520">
    <property type="component" value="Unassembled WGS sequence"/>
</dbReference>
<sequence length="62" mass="6972">MSSHNRYEEPNVSKGSTTTHRAGKPLHLYLTVSENAMSSALVQEVDGDEKPVYFVSKDFKEQ</sequence>
<name>A0A392QA73_9FABA</name>
<dbReference type="AlphaFoldDB" id="A0A392QA73"/>
<proteinExistence type="predicted"/>
<evidence type="ECO:0008006" key="4">
    <source>
        <dbReference type="Google" id="ProtNLM"/>
    </source>
</evidence>
<feature type="non-terminal residue" evidence="2">
    <location>
        <position position="62"/>
    </location>
</feature>
<reference evidence="2 3" key="1">
    <citation type="journal article" date="2018" name="Front. Plant Sci.">
        <title>Red Clover (Trifolium pratense) and Zigzag Clover (T. medium) - A Picture of Genomic Similarities and Differences.</title>
        <authorList>
            <person name="Dluhosova J."/>
            <person name="Istvanek J."/>
            <person name="Nedelnik J."/>
            <person name="Repkova J."/>
        </authorList>
    </citation>
    <scope>NUCLEOTIDE SEQUENCE [LARGE SCALE GENOMIC DNA]</scope>
    <source>
        <strain evidence="3">cv. 10/8</strain>
        <tissue evidence="2">Leaf</tissue>
    </source>
</reference>
<comment type="caution">
    <text evidence="2">The sequence shown here is derived from an EMBL/GenBank/DDBJ whole genome shotgun (WGS) entry which is preliminary data.</text>
</comment>
<evidence type="ECO:0000313" key="3">
    <source>
        <dbReference type="Proteomes" id="UP000265520"/>
    </source>
</evidence>
<evidence type="ECO:0000256" key="1">
    <source>
        <dbReference type="SAM" id="MobiDB-lite"/>
    </source>
</evidence>
<dbReference type="EMBL" id="LXQA010119941">
    <property type="protein sequence ID" value="MCI20456.1"/>
    <property type="molecule type" value="Genomic_DNA"/>
</dbReference>
<accession>A0A392QA73</accession>
<keyword evidence="3" id="KW-1185">Reference proteome</keyword>
<organism evidence="2 3">
    <name type="scientific">Trifolium medium</name>
    <dbReference type="NCBI Taxonomy" id="97028"/>
    <lineage>
        <taxon>Eukaryota</taxon>
        <taxon>Viridiplantae</taxon>
        <taxon>Streptophyta</taxon>
        <taxon>Embryophyta</taxon>
        <taxon>Tracheophyta</taxon>
        <taxon>Spermatophyta</taxon>
        <taxon>Magnoliopsida</taxon>
        <taxon>eudicotyledons</taxon>
        <taxon>Gunneridae</taxon>
        <taxon>Pentapetalae</taxon>
        <taxon>rosids</taxon>
        <taxon>fabids</taxon>
        <taxon>Fabales</taxon>
        <taxon>Fabaceae</taxon>
        <taxon>Papilionoideae</taxon>
        <taxon>50 kb inversion clade</taxon>
        <taxon>NPAAA clade</taxon>
        <taxon>Hologalegina</taxon>
        <taxon>IRL clade</taxon>
        <taxon>Trifolieae</taxon>
        <taxon>Trifolium</taxon>
    </lineage>
</organism>
<feature type="compositionally biased region" description="Basic and acidic residues" evidence="1">
    <location>
        <begin position="1"/>
        <end position="11"/>
    </location>
</feature>